<dbReference type="InterPro" id="IPR007353">
    <property type="entry name" value="DUF421"/>
</dbReference>
<dbReference type="Proteomes" id="UP001500631">
    <property type="component" value="Unassembled WGS sequence"/>
</dbReference>
<dbReference type="Gene3D" id="3.30.240.20">
    <property type="entry name" value="bsu07140 like domains"/>
    <property type="match status" value="2"/>
</dbReference>
<organism evidence="10 11">
    <name type="scientific">Wohlfahrtiimonas larvae</name>
    <dbReference type="NCBI Taxonomy" id="1157986"/>
    <lineage>
        <taxon>Bacteria</taxon>
        <taxon>Pseudomonadati</taxon>
        <taxon>Pseudomonadota</taxon>
        <taxon>Gammaproteobacteria</taxon>
        <taxon>Cardiobacteriales</taxon>
        <taxon>Ignatzschineriaceae</taxon>
        <taxon>Wohlfahrtiimonas</taxon>
    </lineage>
</organism>
<evidence type="ECO:0000256" key="4">
    <source>
        <dbReference type="ARBA" id="ARBA00022692"/>
    </source>
</evidence>
<comment type="subcellular location">
    <subcellularLocation>
        <location evidence="1">Cell membrane</location>
        <topology evidence="1">Multi-pass membrane protein</topology>
    </subcellularLocation>
</comment>
<evidence type="ECO:0000313" key="11">
    <source>
        <dbReference type="Proteomes" id="UP001500631"/>
    </source>
</evidence>
<feature type="transmembrane region" description="Helical" evidence="7">
    <location>
        <begin position="59"/>
        <end position="79"/>
    </location>
</feature>
<evidence type="ECO:0000259" key="8">
    <source>
        <dbReference type="Pfam" id="PF04239"/>
    </source>
</evidence>
<feature type="transmembrane region" description="Helical" evidence="7">
    <location>
        <begin position="36"/>
        <end position="53"/>
    </location>
</feature>
<dbReference type="Pfam" id="PF20730">
    <property type="entry name" value="YetF_N"/>
    <property type="match status" value="1"/>
</dbReference>
<evidence type="ECO:0000256" key="6">
    <source>
        <dbReference type="ARBA" id="ARBA00023136"/>
    </source>
</evidence>
<keyword evidence="11" id="KW-1185">Reference proteome</keyword>
<keyword evidence="4 7" id="KW-0812">Transmembrane</keyword>
<feature type="domain" description="YetF C-terminal" evidence="8">
    <location>
        <begin position="81"/>
        <end position="202"/>
    </location>
</feature>
<dbReference type="InterPro" id="IPR023090">
    <property type="entry name" value="UPF0702_alpha/beta_dom_sf"/>
</dbReference>
<dbReference type="InterPro" id="IPR048454">
    <property type="entry name" value="YetF_N"/>
</dbReference>
<name>A0ABP9MIH2_9GAMM</name>
<feature type="transmembrane region" description="Helical" evidence="7">
    <location>
        <begin position="6"/>
        <end position="24"/>
    </location>
</feature>
<evidence type="ECO:0000256" key="7">
    <source>
        <dbReference type="SAM" id="Phobius"/>
    </source>
</evidence>
<evidence type="ECO:0000256" key="1">
    <source>
        <dbReference type="ARBA" id="ARBA00004651"/>
    </source>
</evidence>
<gene>
    <name evidence="10" type="ORF">GCM10023338_08400</name>
</gene>
<accession>A0ABP9MIH2</accession>
<protein>
    <submittedName>
        <fullName evidence="10">DUF421 domain-containing protein</fullName>
    </submittedName>
</protein>
<comment type="caution">
    <text evidence="10">The sequence shown here is derived from an EMBL/GenBank/DDBJ whole genome shotgun (WGS) entry which is preliminary data.</text>
</comment>
<dbReference type="RefSeq" id="WP_077924939.1">
    <property type="nucleotide sequence ID" value="NZ_BAABKE010000002.1"/>
</dbReference>
<evidence type="ECO:0000256" key="3">
    <source>
        <dbReference type="ARBA" id="ARBA00022475"/>
    </source>
</evidence>
<dbReference type="PANTHER" id="PTHR34582:SF6">
    <property type="entry name" value="UPF0702 TRANSMEMBRANE PROTEIN YCAP"/>
    <property type="match status" value="1"/>
</dbReference>
<evidence type="ECO:0000313" key="10">
    <source>
        <dbReference type="EMBL" id="GAA5097196.1"/>
    </source>
</evidence>
<sequence length="213" mass="24249">MEYYLLTLGKLIVGFVIVMAYMNYMGKTQISQMTSIDLIGNFILGGIIGGVIYSETISMLQYILVLCLGIGMMSMLNIITKKFDFFRKVTIGVPIPLIEEGKFILENLESKDHKIDIVSIASTLRSQGILSFQEIRFAQIEPNGQLTVIKMNDPLPSVIIMVNGEILTSELEKIHKDQEWLDQELNKQNIQNSEDVFLAEYWNNEVKFVLNRS</sequence>
<keyword evidence="6 7" id="KW-0472">Membrane</keyword>
<evidence type="ECO:0000256" key="5">
    <source>
        <dbReference type="ARBA" id="ARBA00022989"/>
    </source>
</evidence>
<dbReference type="Pfam" id="PF04239">
    <property type="entry name" value="DUF421"/>
    <property type="match status" value="1"/>
</dbReference>
<dbReference type="PANTHER" id="PTHR34582">
    <property type="entry name" value="UPF0702 TRANSMEMBRANE PROTEIN YCAP"/>
    <property type="match status" value="1"/>
</dbReference>
<feature type="domain" description="YetF-like N-terminal transmembrane" evidence="9">
    <location>
        <begin position="4"/>
        <end position="79"/>
    </location>
</feature>
<keyword evidence="3" id="KW-1003">Cell membrane</keyword>
<keyword evidence="5 7" id="KW-1133">Transmembrane helix</keyword>
<evidence type="ECO:0000256" key="2">
    <source>
        <dbReference type="ARBA" id="ARBA00006448"/>
    </source>
</evidence>
<comment type="similarity">
    <text evidence="2">Belongs to the UPF0702 family.</text>
</comment>
<proteinExistence type="inferred from homology"/>
<dbReference type="EMBL" id="BAABKE010000002">
    <property type="protein sequence ID" value="GAA5097196.1"/>
    <property type="molecule type" value="Genomic_DNA"/>
</dbReference>
<reference evidence="11" key="1">
    <citation type="journal article" date="2019" name="Int. J. Syst. Evol. Microbiol.">
        <title>The Global Catalogue of Microorganisms (GCM) 10K type strain sequencing project: providing services to taxonomists for standard genome sequencing and annotation.</title>
        <authorList>
            <consortium name="The Broad Institute Genomics Platform"/>
            <consortium name="The Broad Institute Genome Sequencing Center for Infectious Disease"/>
            <person name="Wu L."/>
            <person name="Ma J."/>
        </authorList>
    </citation>
    <scope>NUCLEOTIDE SEQUENCE [LARGE SCALE GENOMIC DNA]</scope>
    <source>
        <strain evidence="11">JCM 18424</strain>
    </source>
</reference>
<evidence type="ECO:0000259" key="9">
    <source>
        <dbReference type="Pfam" id="PF20730"/>
    </source>
</evidence>